<dbReference type="InterPro" id="IPR027417">
    <property type="entry name" value="P-loop_NTPase"/>
</dbReference>
<evidence type="ECO:0000313" key="2">
    <source>
        <dbReference type="EMBL" id="NWK02698.1"/>
    </source>
</evidence>
<dbReference type="AlphaFoldDB" id="A0A7K4NN18"/>
<dbReference type="PANTHER" id="PTHR37291">
    <property type="entry name" value="5-METHYLCYTOSINE-SPECIFIC RESTRICTION ENZYME B"/>
    <property type="match status" value="1"/>
</dbReference>
<evidence type="ECO:0000259" key="1">
    <source>
        <dbReference type="SMART" id="SM00382"/>
    </source>
</evidence>
<dbReference type="PANTHER" id="PTHR37291:SF1">
    <property type="entry name" value="TYPE IV METHYL-DIRECTED RESTRICTION ENZYME ECOKMCRB SUBUNIT"/>
    <property type="match status" value="1"/>
</dbReference>
<dbReference type="GO" id="GO:0016887">
    <property type="term" value="F:ATP hydrolysis activity"/>
    <property type="evidence" value="ECO:0007669"/>
    <property type="project" value="InterPro"/>
</dbReference>
<dbReference type="InterPro" id="IPR052934">
    <property type="entry name" value="Methyl-DNA_Rec/Restrict_Enz"/>
</dbReference>
<reference evidence="2 3" key="1">
    <citation type="journal article" date="2019" name="Environ. Microbiol.">
        <title>Genomics insights into ecotype formation of ammonia-oxidizing archaea in the deep ocean.</title>
        <authorList>
            <person name="Wang Y."/>
            <person name="Huang J.M."/>
            <person name="Cui G.J."/>
            <person name="Nunoura T."/>
            <person name="Takaki Y."/>
            <person name="Li W.L."/>
            <person name="Li J."/>
            <person name="Gao Z.M."/>
            <person name="Takai K."/>
            <person name="Zhang A.Q."/>
            <person name="Stepanauskas R."/>
        </authorList>
    </citation>
    <scope>NUCLEOTIDE SEQUENCE [LARGE SCALE GENOMIC DNA]</scope>
    <source>
        <strain evidence="2 3">N8</strain>
    </source>
</reference>
<protein>
    <submittedName>
        <fullName evidence="2">AAA family ATPase</fullName>
    </submittedName>
</protein>
<dbReference type="Gene3D" id="3.40.50.300">
    <property type="entry name" value="P-loop containing nucleotide triphosphate hydrolases"/>
    <property type="match status" value="1"/>
</dbReference>
<proteinExistence type="predicted"/>
<sequence length="470" mass="54963">NENGPTHQSVSFDWMPMRDFVKSKINDEVILWNGNNKIFATGKIIGGYQYLKHDIHDQHHHQKQVEWTDTEERDIPDNMLPGGQRPSFVETDKSTTALVNWLYGKEQIYQEITSDRSTVPPDPKLCEKFEKMGYTKLLEKEKQIIFYGPPGTGKTWTAEEFAKCRAQKKKCKIEMVTFHPSYSYEDFVEGFRPAGRNIAALLANQMYNEIELPEELTEDHKNEIQKLINIYKREWKNKAFQGQPSFNNLSQYVLESGIFKTMCKNAKENPSTEYILIIDEINRGNISKIFGELISVIEDDKRGKPVKLVYSKKDLFVPKNLYIIGTMNTADMSLVQVDTALRRRFGFIELMPDLSLVKNEKYKKILRNLNKKILDEKMRDKQIGHSYFMNLKNDEELQFSFKYKIIPLLQDYFYHDYTILAKILGKKIINESEQRLNEKYFEDNAGSRKDFVSELSAALKDKKNEPEDTD</sequence>
<dbReference type="SMART" id="SM00382">
    <property type="entry name" value="AAA"/>
    <property type="match status" value="1"/>
</dbReference>
<dbReference type="SUPFAM" id="SSF52540">
    <property type="entry name" value="P-loop containing nucleoside triphosphate hydrolases"/>
    <property type="match status" value="1"/>
</dbReference>
<dbReference type="EMBL" id="JACAST010000069">
    <property type="protein sequence ID" value="NWK02698.1"/>
    <property type="molecule type" value="Genomic_DNA"/>
</dbReference>
<dbReference type="Proteomes" id="UP000529843">
    <property type="component" value="Unassembled WGS sequence"/>
</dbReference>
<evidence type="ECO:0000313" key="3">
    <source>
        <dbReference type="Proteomes" id="UP000529843"/>
    </source>
</evidence>
<dbReference type="Pfam" id="PF07728">
    <property type="entry name" value="AAA_5"/>
    <property type="match status" value="1"/>
</dbReference>
<feature type="domain" description="AAA+ ATPase" evidence="1">
    <location>
        <begin position="140"/>
        <end position="355"/>
    </location>
</feature>
<accession>A0A7K4NN18</accession>
<dbReference type="InterPro" id="IPR003593">
    <property type="entry name" value="AAA+_ATPase"/>
</dbReference>
<name>A0A7K4NN18_9ARCH</name>
<dbReference type="InterPro" id="IPR011704">
    <property type="entry name" value="ATPase_dyneun-rel_AAA"/>
</dbReference>
<gene>
    <name evidence="2" type="ORF">HX804_05325</name>
</gene>
<comment type="caution">
    <text evidence="2">The sequence shown here is derived from an EMBL/GenBank/DDBJ whole genome shotgun (WGS) entry which is preliminary data.</text>
</comment>
<dbReference type="GO" id="GO:0005524">
    <property type="term" value="F:ATP binding"/>
    <property type="evidence" value="ECO:0007669"/>
    <property type="project" value="InterPro"/>
</dbReference>
<organism evidence="2 3">
    <name type="scientific">Marine Group I thaumarchaeote</name>
    <dbReference type="NCBI Taxonomy" id="2511932"/>
    <lineage>
        <taxon>Archaea</taxon>
        <taxon>Nitrososphaerota</taxon>
        <taxon>Marine Group I</taxon>
    </lineage>
</organism>
<feature type="non-terminal residue" evidence="2">
    <location>
        <position position="1"/>
    </location>
</feature>